<protein>
    <submittedName>
        <fullName evidence="2">Uncharacterized protein</fullName>
    </submittedName>
</protein>
<organism evidence="2 3">
    <name type="scientific">Trifolium medium</name>
    <dbReference type="NCBI Taxonomy" id="97028"/>
    <lineage>
        <taxon>Eukaryota</taxon>
        <taxon>Viridiplantae</taxon>
        <taxon>Streptophyta</taxon>
        <taxon>Embryophyta</taxon>
        <taxon>Tracheophyta</taxon>
        <taxon>Spermatophyta</taxon>
        <taxon>Magnoliopsida</taxon>
        <taxon>eudicotyledons</taxon>
        <taxon>Gunneridae</taxon>
        <taxon>Pentapetalae</taxon>
        <taxon>rosids</taxon>
        <taxon>fabids</taxon>
        <taxon>Fabales</taxon>
        <taxon>Fabaceae</taxon>
        <taxon>Papilionoideae</taxon>
        <taxon>50 kb inversion clade</taxon>
        <taxon>NPAAA clade</taxon>
        <taxon>Hologalegina</taxon>
        <taxon>IRL clade</taxon>
        <taxon>Trifolieae</taxon>
        <taxon>Trifolium</taxon>
    </lineage>
</organism>
<keyword evidence="1" id="KW-1133">Transmembrane helix</keyword>
<keyword evidence="3" id="KW-1185">Reference proteome</keyword>
<feature type="non-terminal residue" evidence="2">
    <location>
        <position position="1"/>
    </location>
</feature>
<proteinExistence type="predicted"/>
<sequence length="82" mass="8811">TGICGEGCCACDELPGPDLDFAPFVLLGFFVGFSTGGDVAGCLFLPMAFWLRVSWVLVKALGLLMEDLVFGGDEEDEDKEEE</sequence>
<dbReference type="Proteomes" id="UP000265520">
    <property type="component" value="Unassembled WGS sequence"/>
</dbReference>
<name>A0A392PCL4_9FABA</name>
<keyword evidence="1" id="KW-0472">Membrane</keyword>
<dbReference type="AlphaFoldDB" id="A0A392PCL4"/>
<evidence type="ECO:0000256" key="1">
    <source>
        <dbReference type="SAM" id="Phobius"/>
    </source>
</evidence>
<keyword evidence="1" id="KW-0812">Transmembrane</keyword>
<evidence type="ECO:0000313" key="2">
    <source>
        <dbReference type="EMBL" id="MCI09229.1"/>
    </source>
</evidence>
<feature type="transmembrane region" description="Helical" evidence="1">
    <location>
        <begin position="24"/>
        <end position="51"/>
    </location>
</feature>
<accession>A0A392PCL4</accession>
<comment type="caution">
    <text evidence="2">The sequence shown here is derived from an EMBL/GenBank/DDBJ whole genome shotgun (WGS) entry which is preliminary data.</text>
</comment>
<dbReference type="EMBL" id="LXQA010071824">
    <property type="protein sequence ID" value="MCI09229.1"/>
    <property type="molecule type" value="Genomic_DNA"/>
</dbReference>
<reference evidence="2 3" key="1">
    <citation type="journal article" date="2018" name="Front. Plant Sci.">
        <title>Red Clover (Trifolium pratense) and Zigzag Clover (T. medium) - A Picture of Genomic Similarities and Differences.</title>
        <authorList>
            <person name="Dluhosova J."/>
            <person name="Istvanek J."/>
            <person name="Nedelnik J."/>
            <person name="Repkova J."/>
        </authorList>
    </citation>
    <scope>NUCLEOTIDE SEQUENCE [LARGE SCALE GENOMIC DNA]</scope>
    <source>
        <strain evidence="3">cv. 10/8</strain>
        <tissue evidence="2">Leaf</tissue>
    </source>
</reference>
<evidence type="ECO:0000313" key="3">
    <source>
        <dbReference type="Proteomes" id="UP000265520"/>
    </source>
</evidence>